<evidence type="ECO:0000313" key="2">
    <source>
        <dbReference type="Proteomes" id="UP000800200"/>
    </source>
</evidence>
<name>A0A6A6E2C5_9PEZI</name>
<keyword evidence="2" id="KW-1185">Reference proteome</keyword>
<dbReference type="EMBL" id="ML994635">
    <property type="protein sequence ID" value="KAF2185155.1"/>
    <property type="molecule type" value="Genomic_DNA"/>
</dbReference>
<sequence length="73" mass="8034">MATDCLCKWRQPKSSTAESLANSLLSRPGATGSVKFDTGSTSIRNLDRTLGACRSKRLKTSVSVRLQEHTREH</sequence>
<proteinExistence type="predicted"/>
<dbReference type="Proteomes" id="UP000800200">
    <property type="component" value="Unassembled WGS sequence"/>
</dbReference>
<gene>
    <name evidence="1" type="ORF">K469DRAFT_173040</name>
</gene>
<organism evidence="1 2">
    <name type="scientific">Zopfia rhizophila CBS 207.26</name>
    <dbReference type="NCBI Taxonomy" id="1314779"/>
    <lineage>
        <taxon>Eukaryota</taxon>
        <taxon>Fungi</taxon>
        <taxon>Dikarya</taxon>
        <taxon>Ascomycota</taxon>
        <taxon>Pezizomycotina</taxon>
        <taxon>Dothideomycetes</taxon>
        <taxon>Dothideomycetes incertae sedis</taxon>
        <taxon>Zopfiaceae</taxon>
        <taxon>Zopfia</taxon>
    </lineage>
</organism>
<protein>
    <submittedName>
        <fullName evidence="1">Uncharacterized protein</fullName>
    </submittedName>
</protein>
<evidence type="ECO:0000313" key="1">
    <source>
        <dbReference type="EMBL" id="KAF2185155.1"/>
    </source>
</evidence>
<reference evidence="1" key="1">
    <citation type="journal article" date="2020" name="Stud. Mycol.">
        <title>101 Dothideomycetes genomes: a test case for predicting lifestyles and emergence of pathogens.</title>
        <authorList>
            <person name="Haridas S."/>
            <person name="Albert R."/>
            <person name="Binder M."/>
            <person name="Bloem J."/>
            <person name="Labutti K."/>
            <person name="Salamov A."/>
            <person name="Andreopoulos B."/>
            <person name="Baker S."/>
            <person name="Barry K."/>
            <person name="Bills G."/>
            <person name="Bluhm B."/>
            <person name="Cannon C."/>
            <person name="Castanera R."/>
            <person name="Culley D."/>
            <person name="Daum C."/>
            <person name="Ezra D."/>
            <person name="Gonzalez J."/>
            <person name="Henrissat B."/>
            <person name="Kuo A."/>
            <person name="Liang C."/>
            <person name="Lipzen A."/>
            <person name="Lutzoni F."/>
            <person name="Magnuson J."/>
            <person name="Mondo S."/>
            <person name="Nolan M."/>
            <person name="Ohm R."/>
            <person name="Pangilinan J."/>
            <person name="Park H.-J."/>
            <person name="Ramirez L."/>
            <person name="Alfaro M."/>
            <person name="Sun H."/>
            <person name="Tritt A."/>
            <person name="Yoshinaga Y."/>
            <person name="Zwiers L.-H."/>
            <person name="Turgeon B."/>
            <person name="Goodwin S."/>
            <person name="Spatafora J."/>
            <person name="Crous P."/>
            <person name="Grigoriev I."/>
        </authorList>
    </citation>
    <scope>NUCLEOTIDE SEQUENCE</scope>
    <source>
        <strain evidence="1">CBS 207.26</strain>
    </source>
</reference>
<dbReference type="AlphaFoldDB" id="A0A6A6E2C5"/>
<accession>A0A6A6E2C5</accession>